<evidence type="ECO:0000256" key="5">
    <source>
        <dbReference type="ARBA" id="ARBA00022729"/>
    </source>
</evidence>
<dbReference type="EMBL" id="AWXZ01000035">
    <property type="protein sequence ID" value="ESR24233.1"/>
    <property type="molecule type" value="Genomic_DNA"/>
</dbReference>
<sequence length="472" mass="50503">MVIERKRSAEYSIHQKHRGLRRETREGIEMGIELTSWRFVGAAAILGSVTIFLPGEAEAGGFALREQSAYSQGASFAGAATCGDSIQGMFWNPAVVTCARGFDVEGTASLIMPSAEFTTFPFPDSTFGPGSPLGYVGNPGDVGRDALVPSNAAAFNFNDHLFFGVSVNAGYGLVTKTNVNHAAQIYGRTSDVFSLNAQPTVGYRINDMISVGVGLQIQYFDVRLTQGVAPGPGAPTAILSGDDTGFGATAGILFTPMPGTEIGLGYRSRIEHSLEGSVAVPGLGSFPIATDITLPDIVSLGVRHRFNDRFTLLGTVEWSNWSEFSTFRITGPGSAVVPELPFEYEDGWFYSVGGEYAVNDQLTLRAGIGWEESPVSDEVRTVRLPDNDRLWLSAGASYDVNERLKLNAAYTYLATSDTEVVYAPGNPHYEPGLPLYRADVDADVHIVSLGLKYSFGGAPAAAEPAYAPVYKP</sequence>
<dbReference type="AlphaFoldDB" id="V4TD61"/>
<evidence type="ECO:0000256" key="3">
    <source>
        <dbReference type="ARBA" id="ARBA00022452"/>
    </source>
</evidence>
<evidence type="ECO:0000313" key="8">
    <source>
        <dbReference type="EMBL" id="ESR24233.1"/>
    </source>
</evidence>
<evidence type="ECO:0000313" key="9">
    <source>
        <dbReference type="Proteomes" id="UP000017819"/>
    </source>
</evidence>
<dbReference type="PANTHER" id="PTHR35093">
    <property type="entry name" value="OUTER MEMBRANE PROTEIN NMB0088-RELATED"/>
    <property type="match status" value="1"/>
</dbReference>
<proteinExistence type="inferred from homology"/>
<keyword evidence="5" id="KW-0732">Signal</keyword>
<dbReference type="SUPFAM" id="SSF56935">
    <property type="entry name" value="Porins"/>
    <property type="match status" value="1"/>
</dbReference>
<evidence type="ECO:0000256" key="2">
    <source>
        <dbReference type="ARBA" id="ARBA00008163"/>
    </source>
</evidence>
<comment type="subcellular location">
    <subcellularLocation>
        <location evidence="1">Cell outer membrane</location>
        <topology evidence="1">Multi-pass membrane protein</topology>
    </subcellularLocation>
</comment>
<dbReference type="eggNOG" id="COG2067">
    <property type="taxonomic scope" value="Bacteria"/>
</dbReference>
<comment type="similarity">
    <text evidence="2">Belongs to the OmpP1/FadL family.</text>
</comment>
<evidence type="ECO:0000256" key="6">
    <source>
        <dbReference type="ARBA" id="ARBA00023136"/>
    </source>
</evidence>
<keyword evidence="3" id="KW-1134">Transmembrane beta strand</keyword>
<reference evidence="8 9" key="1">
    <citation type="journal article" date="2014" name="Genome Announc.">
        <title>Draft Genome Sequence of Lutibaculum baratangense Strain AMV1T, Isolated from a Mud Volcano in Andamans, India.</title>
        <authorList>
            <person name="Singh A."/>
            <person name="Sreenivas A."/>
            <person name="Sathyanarayana Reddy G."/>
            <person name="Pinnaka A.K."/>
            <person name="Shivaji S."/>
        </authorList>
    </citation>
    <scope>NUCLEOTIDE SEQUENCE [LARGE SCALE GENOMIC DNA]</scope>
    <source>
        <strain evidence="8 9">AMV1</strain>
    </source>
</reference>
<dbReference type="GO" id="GO:0009279">
    <property type="term" value="C:cell outer membrane"/>
    <property type="evidence" value="ECO:0007669"/>
    <property type="project" value="UniProtKB-SubCell"/>
</dbReference>
<dbReference type="STRING" id="631454.N177_2682"/>
<keyword evidence="4" id="KW-0812">Transmembrane</keyword>
<organism evidence="8 9">
    <name type="scientific">Lutibaculum baratangense AMV1</name>
    <dbReference type="NCBI Taxonomy" id="631454"/>
    <lineage>
        <taxon>Bacteria</taxon>
        <taxon>Pseudomonadati</taxon>
        <taxon>Pseudomonadota</taxon>
        <taxon>Alphaproteobacteria</taxon>
        <taxon>Hyphomicrobiales</taxon>
        <taxon>Tepidamorphaceae</taxon>
        <taxon>Lutibaculum</taxon>
    </lineage>
</organism>
<protein>
    <submittedName>
        <fullName evidence="8">Long-chain fatty acid transport protein</fullName>
    </submittedName>
</protein>
<dbReference type="Proteomes" id="UP000017819">
    <property type="component" value="Unassembled WGS sequence"/>
</dbReference>
<dbReference type="Pfam" id="PF03349">
    <property type="entry name" value="Toluene_X"/>
    <property type="match status" value="1"/>
</dbReference>
<accession>V4TD61</accession>
<dbReference type="Gene3D" id="2.40.160.60">
    <property type="entry name" value="Outer membrane protein transport protein (OMPP1/FadL/TodX)"/>
    <property type="match status" value="1"/>
</dbReference>
<gene>
    <name evidence="8" type="ORF">N177_2682</name>
</gene>
<dbReference type="InterPro" id="IPR005017">
    <property type="entry name" value="OMPP1/FadL/TodX"/>
</dbReference>
<keyword evidence="6" id="KW-0472">Membrane</keyword>
<evidence type="ECO:0000256" key="7">
    <source>
        <dbReference type="ARBA" id="ARBA00023237"/>
    </source>
</evidence>
<keyword evidence="7" id="KW-0998">Cell outer membrane</keyword>
<dbReference type="PANTHER" id="PTHR35093:SF8">
    <property type="entry name" value="OUTER MEMBRANE PROTEIN NMB0088-RELATED"/>
    <property type="match status" value="1"/>
</dbReference>
<name>V4TD61_9HYPH</name>
<dbReference type="PATRIC" id="fig|631454.5.peg.2651"/>
<evidence type="ECO:0000256" key="1">
    <source>
        <dbReference type="ARBA" id="ARBA00004571"/>
    </source>
</evidence>
<dbReference type="GO" id="GO:0015483">
    <property type="term" value="F:long-chain fatty acid transporting porin activity"/>
    <property type="evidence" value="ECO:0007669"/>
    <property type="project" value="TreeGrafter"/>
</dbReference>
<comment type="caution">
    <text evidence="8">The sequence shown here is derived from an EMBL/GenBank/DDBJ whole genome shotgun (WGS) entry which is preliminary data.</text>
</comment>
<keyword evidence="9" id="KW-1185">Reference proteome</keyword>
<evidence type="ECO:0000256" key="4">
    <source>
        <dbReference type="ARBA" id="ARBA00022692"/>
    </source>
</evidence>